<gene>
    <name evidence="2" type="ORF">HF320_05125</name>
</gene>
<reference evidence="2 3" key="1">
    <citation type="submission" date="2020-04" db="EMBL/GenBank/DDBJ databases">
        <title>Collinsella sp. KGMB02528 nov., an anaerobic actinobacterium isolated from human feces.</title>
        <authorList>
            <person name="Han K.-I."/>
            <person name="Eom M.K."/>
            <person name="Kim J.-S."/>
            <person name="Lee K.C."/>
            <person name="Suh M.K."/>
            <person name="Park S.-H."/>
            <person name="Lee J.H."/>
            <person name="Kang S.W."/>
            <person name="Park J.-E."/>
            <person name="Oh B.S."/>
            <person name="Yu S.Y."/>
            <person name="Choi S.-H."/>
            <person name="Lee D.H."/>
            <person name="Yoon H."/>
            <person name="Kim B.-Y."/>
            <person name="Lee J.H."/>
            <person name="Lee J.-S."/>
        </authorList>
    </citation>
    <scope>NUCLEOTIDE SEQUENCE [LARGE SCALE GENOMIC DNA]</scope>
    <source>
        <strain evidence="2 3">KGMB02528</strain>
    </source>
</reference>
<keyword evidence="3" id="KW-1185">Reference proteome</keyword>
<dbReference type="InterPro" id="IPR041657">
    <property type="entry name" value="HTH_17"/>
</dbReference>
<dbReference type="SUPFAM" id="SSF46955">
    <property type="entry name" value="Putative DNA-binding domain"/>
    <property type="match status" value="1"/>
</dbReference>
<dbReference type="Proteomes" id="UP000546970">
    <property type="component" value="Unassembled WGS sequence"/>
</dbReference>
<feature type="domain" description="Helix-turn-helix" evidence="1">
    <location>
        <begin position="58"/>
        <end position="109"/>
    </location>
</feature>
<evidence type="ECO:0000259" key="1">
    <source>
        <dbReference type="Pfam" id="PF12728"/>
    </source>
</evidence>
<accession>A0A7X9UC10</accession>
<evidence type="ECO:0000313" key="2">
    <source>
        <dbReference type="EMBL" id="NMF55709.1"/>
    </source>
</evidence>
<dbReference type="RefSeq" id="WP_169277335.1">
    <property type="nucleotide sequence ID" value="NZ_JABBCP010000002.1"/>
</dbReference>
<evidence type="ECO:0000313" key="3">
    <source>
        <dbReference type="Proteomes" id="UP000546970"/>
    </source>
</evidence>
<proteinExistence type="predicted"/>
<protein>
    <submittedName>
        <fullName evidence="2">Helix-turn-helix domain-containing protein</fullName>
    </submittedName>
</protein>
<dbReference type="Pfam" id="PF12728">
    <property type="entry name" value="HTH_17"/>
    <property type="match status" value="1"/>
</dbReference>
<name>A0A7X9UC10_9ACTN</name>
<sequence>MDTRIAAVPRDAYEALSDALDEALGAFRRTVETRGVEMCGSEALGYAVAAGLPPQMAYTVSETSRYTGVSVKQLYRERDEGRMRFVLPEGNSRGALISVKEVDRWMRECCAA</sequence>
<organism evidence="2 3">
    <name type="scientific">Collinsella acetigenes</name>
    <dbReference type="NCBI Taxonomy" id="2713419"/>
    <lineage>
        <taxon>Bacteria</taxon>
        <taxon>Bacillati</taxon>
        <taxon>Actinomycetota</taxon>
        <taxon>Coriobacteriia</taxon>
        <taxon>Coriobacteriales</taxon>
        <taxon>Coriobacteriaceae</taxon>
        <taxon>Collinsella</taxon>
    </lineage>
</organism>
<dbReference type="AlphaFoldDB" id="A0A7X9UC10"/>
<dbReference type="EMBL" id="JABBCP010000002">
    <property type="protein sequence ID" value="NMF55709.1"/>
    <property type="molecule type" value="Genomic_DNA"/>
</dbReference>
<dbReference type="InterPro" id="IPR009061">
    <property type="entry name" value="DNA-bd_dom_put_sf"/>
</dbReference>
<comment type="caution">
    <text evidence="2">The sequence shown here is derived from an EMBL/GenBank/DDBJ whole genome shotgun (WGS) entry which is preliminary data.</text>
</comment>